<dbReference type="HOGENOM" id="CLU_062767_1_1_2"/>
<evidence type="ECO:0000259" key="1">
    <source>
        <dbReference type="Pfam" id="PF08350"/>
    </source>
</evidence>
<accession>A0A0E3PAT4</accession>
<dbReference type="PIRSF" id="PIRSF006692">
    <property type="entry name" value="TF_HTH_AF0396_prd"/>
    <property type="match status" value="1"/>
</dbReference>
<dbReference type="InterPro" id="IPR013561">
    <property type="entry name" value="FilR1_middle_dom"/>
</dbReference>
<feature type="domain" description="Methanogenesis regulatory protein FilR1 middle" evidence="1">
    <location>
        <begin position="136"/>
        <end position="263"/>
    </location>
</feature>
<proteinExistence type="predicted"/>
<name>A0A0E3PAT4_9EURY</name>
<dbReference type="InterPro" id="IPR036390">
    <property type="entry name" value="WH_DNA-bd_sf"/>
</dbReference>
<evidence type="ECO:0000313" key="3">
    <source>
        <dbReference type="Proteomes" id="UP000033092"/>
    </source>
</evidence>
<dbReference type="Pfam" id="PF08350">
    <property type="entry name" value="FilR1_middle"/>
    <property type="match status" value="1"/>
</dbReference>
<gene>
    <name evidence="2" type="ORF">MSSIH_0510</name>
</gene>
<dbReference type="InterPro" id="IPR011991">
    <property type="entry name" value="ArsR-like_HTH"/>
</dbReference>
<evidence type="ECO:0000313" key="2">
    <source>
        <dbReference type="EMBL" id="AKB31200.1"/>
    </source>
</evidence>
<dbReference type="PATRIC" id="fig|1434119.4.peg.655"/>
<dbReference type="KEGG" id="msz:MSSIH_0510"/>
<dbReference type="EMBL" id="CP009507">
    <property type="protein sequence ID" value="AKB31200.1"/>
    <property type="molecule type" value="Genomic_DNA"/>
</dbReference>
<dbReference type="CDD" id="cd00090">
    <property type="entry name" value="HTH_ARSR"/>
    <property type="match status" value="1"/>
</dbReference>
<reference evidence="2 3" key="1">
    <citation type="submission" date="2014-07" db="EMBL/GenBank/DDBJ databases">
        <title>Methanogenic archaea and the global carbon cycle.</title>
        <authorList>
            <person name="Henriksen J.R."/>
            <person name="Luke J."/>
            <person name="Reinhart S."/>
            <person name="Benedict M.N."/>
            <person name="Youngblut N.D."/>
            <person name="Metcalf M.E."/>
            <person name="Whitaker R.J."/>
            <person name="Metcalf W.W."/>
        </authorList>
    </citation>
    <scope>NUCLEOTIDE SEQUENCE [LARGE SCALE GENOMIC DNA]</scope>
    <source>
        <strain evidence="2 3">HI350</strain>
    </source>
</reference>
<dbReference type="Proteomes" id="UP000033092">
    <property type="component" value="Chromosome"/>
</dbReference>
<protein>
    <recommendedName>
        <fullName evidence="1">Methanogenesis regulatory protein FilR1 middle domain-containing protein</fullName>
    </recommendedName>
</protein>
<sequence>MLEGANQMKLQLVNLLLFSDKRKNFLLLLAEGPRDIDGILDLLQVSRISLHPHIKKLKEEGLIVQNGEVYSLSIIGDILVKKARSLLDVASTFEENDFFWSNRKLDSIPFHLLKRMGDLKGSQLLEPELTHGLDLFPELINHFIVSSKVMLLFSYFNPHIPSFSLELAKRDIQVQLIFSRDSFDRFSGDFRNTGEKILAKKNASLFVYAGDPLEIPALIAISESALLLGFFNKNGRFEGQHLLNFEPRALSWGKELFEYYMERSEKVCSMDCSDRSSDGRKAFNDL</sequence>
<dbReference type="SUPFAM" id="SSF46785">
    <property type="entry name" value="Winged helix' DNA-binding domain"/>
    <property type="match status" value="1"/>
</dbReference>
<dbReference type="InterPro" id="IPR016490">
    <property type="entry name" value="Tscrpt_reg_HTH_AF0396-typ3"/>
</dbReference>
<dbReference type="AlphaFoldDB" id="A0A0E3PAT4"/>
<organism evidence="2 3">
    <name type="scientific">Methanosarcina siciliae HI350</name>
    <dbReference type="NCBI Taxonomy" id="1434119"/>
    <lineage>
        <taxon>Archaea</taxon>
        <taxon>Methanobacteriati</taxon>
        <taxon>Methanobacteriota</taxon>
        <taxon>Stenosarchaea group</taxon>
        <taxon>Methanomicrobia</taxon>
        <taxon>Methanosarcinales</taxon>
        <taxon>Methanosarcinaceae</taxon>
        <taxon>Methanosarcina</taxon>
    </lineage>
</organism>